<gene>
    <name evidence="8" type="ORF">ACD661_10565</name>
</gene>
<keyword evidence="2 6" id="KW-1003">Cell membrane</keyword>
<dbReference type="Pfam" id="PF09335">
    <property type="entry name" value="VTT_dom"/>
    <property type="match status" value="1"/>
</dbReference>
<evidence type="ECO:0000313" key="9">
    <source>
        <dbReference type="Proteomes" id="UP001615550"/>
    </source>
</evidence>
<evidence type="ECO:0000256" key="3">
    <source>
        <dbReference type="ARBA" id="ARBA00022692"/>
    </source>
</evidence>
<feature type="transmembrane region" description="Helical" evidence="6">
    <location>
        <begin position="31"/>
        <end position="57"/>
    </location>
</feature>
<evidence type="ECO:0000256" key="6">
    <source>
        <dbReference type="RuleBase" id="RU366058"/>
    </source>
</evidence>
<feature type="transmembrane region" description="Helical" evidence="6">
    <location>
        <begin position="145"/>
        <end position="163"/>
    </location>
</feature>
<dbReference type="InterPro" id="IPR032816">
    <property type="entry name" value="VTT_dom"/>
</dbReference>
<feature type="transmembrane region" description="Helical" evidence="6">
    <location>
        <begin position="183"/>
        <end position="203"/>
    </location>
</feature>
<dbReference type="Proteomes" id="UP001615550">
    <property type="component" value="Unassembled WGS sequence"/>
</dbReference>
<evidence type="ECO:0000313" key="8">
    <source>
        <dbReference type="EMBL" id="MFJ1269000.1"/>
    </source>
</evidence>
<evidence type="ECO:0000256" key="2">
    <source>
        <dbReference type="ARBA" id="ARBA00022475"/>
    </source>
</evidence>
<feature type="transmembrane region" description="Helical" evidence="6">
    <location>
        <begin position="113"/>
        <end position="133"/>
    </location>
</feature>
<sequence>MAIVFTLFCSSAFFFHKYAQAIISWVEQLGWLAPVLFIIIYCLATIMFVPTMVITLAGGALFGPTLGTLLNLLGATWGAACSFLITRYFSGTWLSQNKNGNVMKLIRGVEQKGWMSVAVLRLFPIVPFSLVNYGLGVTGIRFRTYLLTTFIFLIPLEIIYTYLGYAGMDALSEQGSFYRRSGIIILGLALLLLCLCKLGGLKLNSVSFNPSKKTLAAQAKDDLV</sequence>
<organism evidence="8 9">
    <name type="scientific">Legionella lytica</name>
    <dbReference type="NCBI Taxonomy" id="96232"/>
    <lineage>
        <taxon>Bacteria</taxon>
        <taxon>Pseudomonadati</taxon>
        <taxon>Pseudomonadota</taxon>
        <taxon>Gammaproteobacteria</taxon>
        <taxon>Legionellales</taxon>
        <taxon>Legionellaceae</taxon>
        <taxon>Legionella</taxon>
    </lineage>
</organism>
<feature type="domain" description="VTT" evidence="7">
    <location>
        <begin position="49"/>
        <end position="165"/>
    </location>
</feature>
<dbReference type="InterPro" id="IPR015414">
    <property type="entry name" value="TMEM64"/>
</dbReference>
<dbReference type="RefSeq" id="WP_400187903.1">
    <property type="nucleotide sequence ID" value="NZ_JBGORX010000003.1"/>
</dbReference>
<comment type="caution">
    <text evidence="8">The sequence shown here is derived from an EMBL/GenBank/DDBJ whole genome shotgun (WGS) entry which is preliminary data.</text>
</comment>
<keyword evidence="5 6" id="KW-0472">Membrane</keyword>
<evidence type="ECO:0000259" key="7">
    <source>
        <dbReference type="Pfam" id="PF09335"/>
    </source>
</evidence>
<reference evidence="8 9" key="1">
    <citation type="submission" date="2024-08" db="EMBL/GenBank/DDBJ databases">
        <title>Draft Genome Sequence of Legionella lytica strain DSB2004, Isolated From a Fire Sprinkler System.</title>
        <authorList>
            <person name="Everhart A.D."/>
            <person name="Kidane D.T."/>
            <person name="Farone A.L."/>
            <person name="Farone M.B."/>
        </authorList>
    </citation>
    <scope>NUCLEOTIDE SEQUENCE [LARGE SCALE GENOMIC DNA]</scope>
    <source>
        <strain evidence="8 9">DSB2004</strain>
    </source>
</reference>
<evidence type="ECO:0000256" key="1">
    <source>
        <dbReference type="ARBA" id="ARBA00004651"/>
    </source>
</evidence>
<keyword evidence="9" id="KW-1185">Reference proteome</keyword>
<dbReference type="EMBL" id="JBGORX010000003">
    <property type="protein sequence ID" value="MFJ1269000.1"/>
    <property type="molecule type" value="Genomic_DNA"/>
</dbReference>
<name>A0ABW8D8G1_9GAMM</name>
<proteinExistence type="inferred from homology"/>
<evidence type="ECO:0000256" key="5">
    <source>
        <dbReference type="ARBA" id="ARBA00023136"/>
    </source>
</evidence>
<comment type="subcellular location">
    <subcellularLocation>
        <location evidence="1 6">Cell membrane</location>
        <topology evidence="1 6">Multi-pass membrane protein</topology>
    </subcellularLocation>
</comment>
<accession>A0ABW8D8G1</accession>
<dbReference type="PANTHER" id="PTHR12677:SF59">
    <property type="entry name" value="GOLGI APPARATUS MEMBRANE PROTEIN TVP38-RELATED"/>
    <property type="match status" value="1"/>
</dbReference>
<dbReference type="PANTHER" id="PTHR12677">
    <property type="entry name" value="GOLGI APPARATUS MEMBRANE PROTEIN TVP38-RELATED"/>
    <property type="match status" value="1"/>
</dbReference>
<comment type="similarity">
    <text evidence="6">Belongs to the TVP38/TMEM64 family.</text>
</comment>
<protein>
    <recommendedName>
        <fullName evidence="6">TVP38/TMEM64 family membrane protein</fullName>
    </recommendedName>
</protein>
<feature type="transmembrane region" description="Helical" evidence="6">
    <location>
        <begin position="69"/>
        <end position="89"/>
    </location>
</feature>
<keyword evidence="3 6" id="KW-0812">Transmembrane</keyword>
<keyword evidence="4 6" id="KW-1133">Transmembrane helix</keyword>
<evidence type="ECO:0000256" key="4">
    <source>
        <dbReference type="ARBA" id="ARBA00022989"/>
    </source>
</evidence>